<dbReference type="CDD" id="cd04333">
    <property type="entry name" value="ProX_deacylase"/>
    <property type="match status" value="1"/>
</dbReference>
<keyword evidence="3" id="KW-1185">Reference proteome</keyword>
<accession>A0A378JSA9</accession>
<dbReference type="Gene3D" id="3.90.960.10">
    <property type="entry name" value="YbaK/aminoacyl-tRNA synthetase-associated domain"/>
    <property type="match status" value="1"/>
</dbReference>
<dbReference type="RefSeq" id="WP_115330714.1">
    <property type="nucleotide sequence ID" value="NZ_CAAAHP010000001.1"/>
</dbReference>
<dbReference type="EMBL" id="UGOD01000001">
    <property type="protein sequence ID" value="STX51052.1"/>
    <property type="molecule type" value="Genomic_DNA"/>
</dbReference>
<organism evidence="2 3">
    <name type="scientific">Legionella busanensis</name>
    <dbReference type="NCBI Taxonomy" id="190655"/>
    <lineage>
        <taxon>Bacteria</taxon>
        <taxon>Pseudomonadati</taxon>
        <taxon>Pseudomonadota</taxon>
        <taxon>Gammaproteobacteria</taxon>
        <taxon>Legionellales</taxon>
        <taxon>Legionellaceae</taxon>
        <taxon>Legionella</taxon>
    </lineage>
</organism>
<keyword evidence="2" id="KW-0436">Ligase</keyword>
<dbReference type="PANTHER" id="PTHR30411:SF1">
    <property type="entry name" value="CYTOPLASMIC PROTEIN"/>
    <property type="match status" value="1"/>
</dbReference>
<feature type="domain" description="YbaK/aminoacyl-tRNA synthetase-associated" evidence="1">
    <location>
        <begin position="30"/>
        <end position="151"/>
    </location>
</feature>
<dbReference type="AlphaFoldDB" id="A0A378JSA9"/>
<dbReference type="GO" id="GO:0002161">
    <property type="term" value="F:aminoacyl-tRNA deacylase activity"/>
    <property type="evidence" value="ECO:0007669"/>
    <property type="project" value="InterPro"/>
</dbReference>
<dbReference type="GO" id="GO:0004812">
    <property type="term" value="F:aminoacyl-tRNA ligase activity"/>
    <property type="evidence" value="ECO:0007669"/>
    <property type="project" value="UniProtKB-KW"/>
</dbReference>
<evidence type="ECO:0000313" key="2">
    <source>
        <dbReference type="EMBL" id="STX51052.1"/>
    </source>
</evidence>
<keyword evidence="2" id="KW-0030">Aminoacyl-tRNA synthetase</keyword>
<dbReference type="OrthoDB" id="9809296at2"/>
<evidence type="ECO:0000259" key="1">
    <source>
        <dbReference type="Pfam" id="PF04073"/>
    </source>
</evidence>
<dbReference type="PANTHER" id="PTHR30411">
    <property type="entry name" value="CYTOPLASMIC PROTEIN"/>
    <property type="match status" value="1"/>
</dbReference>
<protein>
    <submittedName>
        <fullName evidence="2">YbaK/aminoacyl-tRNA synthetase associated region</fullName>
    </submittedName>
</protein>
<gene>
    <name evidence="2" type="ORF">NCTC13316_01142</name>
</gene>
<proteinExistence type="predicted"/>
<dbReference type="SUPFAM" id="SSF55826">
    <property type="entry name" value="YbaK/ProRS associated domain"/>
    <property type="match status" value="1"/>
</dbReference>
<dbReference type="Proteomes" id="UP000254794">
    <property type="component" value="Unassembled WGS sequence"/>
</dbReference>
<evidence type="ECO:0000313" key="3">
    <source>
        <dbReference type="Proteomes" id="UP000254794"/>
    </source>
</evidence>
<reference evidence="2 3" key="1">
    <citation type="submission" date="2018-06" db="EMBL/GenBank/DDBJ databases">
        <authorList>
            <consortium name="Pathogen Informatics"/>
            <person name="Doyle S."/>
        </authorList>
    </citation>
    <scope>NUCLEOTIDE SEQUENCE [LARGE SCALE GENOMIC DNA]</scope>
    <source>
        <strain evidence="2 3">NCTC13316</strain>
    </source>
</reference>
<dbReference type="InterPro" id="IPR036754">
    <property type="entry name" value="YbaK/aa-tRNA-synt-asso_dom_sf"/>
</dbReference>
<dbReference type="InterPro" id="IPR007214">
    <property type="entry name" value="YbaK/aa-tRNA-synth-assoc-dom"/>
</dbReference>
<sequence>MNLKLTKSAQSVQDVLTNQGLPCRVIELSESTRTAAEAARTIGCSVAQIIKSLIFKTKITERPVLVLASGANQVNEKIINAYIGEKIIRAEPEFVRDKTGFAIGGIPPIGHKQPIDFIFIDEDLLNFEELWAAAGTPNAVFSLTSKNLVDLTKGIILAIK</sequence>
<dbReference type="Pfam" id="PF04073">
    <property type="entry name" value="tRNA_edit"/>
    <property type="match status" value="1"/>
</dbReference>
<name>A0A378JSA9_9GAMM</name>